<evidence type="ECO:0000313" key="3">
    <source>
        <dbReference type="EMBL" id="PKK90946.1"/>
    </source>
</evidence>
<feature type="transmembrane region" description="Helical" evidence="2">
    <location>
        <begin position="20"/>
        <end position="41"/>
    </location>
</feature>
<feature type="coiled-coil region" evidence="1">
    <location>
        <begin position="50"/>
        <end position="77"/>
    </location>
</feature>
<evidence type="ECO:0000256" key="2">
    <source>
        <dbReference type="SAM" id="Phobius"/>
    </source>
</evidence>
<evidence type="ECO:0000256" key="1">
    <source>
        <dbReference type="SAM" id="Coils"/>
    </source>
</evidence>
<comment type="caution">
    <text evidence="3">The sequence shown here is derived from an EMBL/GenBank/DDBJ whole genome shotgun (WGS) entry which is preliminary data.</text>
</comment>
<dbReference type="AlphaFoldDB" id="A0A2N1PRI9"/>
<accession>A0A2N1PRI9</accession>
<name>A0A2N1PRI9_9BACT</name>
<protein>
    <submittedName>
        <fullName evidence="3">Uncharacterized protein</fullName>
    </submittedName>
</protein>
<keyword evidence="2" id="KW-1133">Transmembrane helix</keyword>
<sequence>MKIEISLKPTISLGTGPSLVYRTIFGLLAGICLIVWGLTFWQYSSKAAVIQAFEDERVNLERGLKKVQKEKTNIEQRLREGSSGAAVIFELDRLLGFSCGDFRKNMGRLRGIVKTSQSCLTSLEMSRKAEDSGNGMISMDIFASGSGAYLEVFRGLNAIKGLKRESVALERVEFGDDGSDINAIRARFRFSIVPVTLKNVELENAEK</sequence>
<keyword evidence="2" id="KW-0812">Transmembrane</keyword>
<proteinExistence type="predicted"/>
<gene>
    <name evidence="3" type="ORF">CVV64_04030</name>
</gene>
<reference evidence="3 4" key="1">
    <citation type="journal article" date="2017" name="ISME J.">
        <title>Potential for microbial H2 and metal transformations associated with novel bacteria and archaea in deep terrestrial subsurface sediments.</title>
        <authorList>
            <person name="Hernsdorf A.W."/>
            <person name="Amano Y."/>
            <person name="Miyakawa K."/>
            <person name="Ise K."/>
            <person name="Suzuki Y."/>
            <person name="Anantharaman K."/>
            <person name="Probst A."/>
            <person name="Burstein D."/>
            <person name="Thomas B.C."/>
            <person name="Banfield J.F."/>
        </authorList>
    </citation>
    <scope>NUCLEOTIDE SEQUENCE [LARGE SCALE GENOMIC DNA]</scope>
    <source>
        <strain evidence="3">HGW-Wallbacteria-1</strain>
    </source>
</reference>
<dbReference type="EMBL" id="PGXC01000003">
    <property type="protein sequence ID" value="PKK90946.1"/>
    <property type="molecule type" value="Genomic_DNA"/>
</dbReference>
<keyword evidence="2" id="KW-0472">Membrane</keyword>
<organism evidence="3 4">
    <name type="scientific">Candidatus Wallbacteria bacterium HGW-Wallbacteria-1</name>
    <dbReference type="NCBI Taxonomy" id="2013854"/>
    <lineage>
        <taxon>Bacteria</taxon>
        <taxon>Candidatus Walliibacteriota</taxon>
    </lineage>
</organism>
<evidence type="ECO:0000313" key="4">
    <source>
        <dbReference type="Proteomes" id="UP000233256"/>
    </source>
</evidence>
<dbReference type="Proteomes" id="UP000233256">
    <property type="component" value="Unassembled WGS sequence"/>
</dbReference>
<keyword evidence="1" id="KW-0175">Coiled coil</keyword>